<keyword evidence="15" id="KW-1133">Transmembrane helix</keyword>
<feature type="domain" description="Apple" evidence="19">
    <location>
        <begin position="973"/>
        <end position="1055"/>
    </location>
</feature>
<feature type="binding site" evidence="14">
    <location>
        <position position="523"/>
    </location>
    <ligand>
        <name>ATP</name>
        <dbReference type="ChEBI" id="CHEBI:30616"/>
    </ligand>
</feature>
<dbReference type="PROSITE" id="PS50011">
    <property type="entry name" value="PROTEIN_KINASE_DOM"/>
    <property type="match status" value="2"/>
</dbReference>
<dbReference type="CDD" id="cd14066">
    <property type="entry name" value="STKc_IRAK"/>
    <property type="match status" value="1"/>
</dbReference>
<reference evidence="20" key="2">
    <citation type="submission" date="2020-08" db="EMBL/GenBank/DDBJ databases">
        <title>Plant Genome Project.</title>
        <authorList>
            <person name="Zhang R.-G."/>
        </authorList>
    </citation>
    <scope>NUCLEOTIDE SEQUENCE</scope>
    <source>
        <strain evidence="20">Huo1</strain>
        <tissue evidence="20">Leaf</tissue>
    </source>
</reference>
<accession>A0A8X8YYM5</accession>
<dbReference type="PANTHER" id="PTHR27002">
    <property type="entry name" value="RECEPTOR-LIKE SERINE/THREONINE-PROTEIN KINASE SD1-8"/>
    <property type="match status" value="1"/>
</dbReference>
<dbReference type="InterPro" id="IPR017441">
    <property type="entry name" value="Protein_kinase_ATP_BS"/>
</dbReference>
<keyword evidence="11" id="KW-0325">Glycoprotein</keyword>
<keyword evidence="7 14" id="KW-0547">Nucleotide-binding</keyword>
<evidence type="ECO:0000256" key="2">
    <source>
        <dbReference type="ARBA" id="ARBA00012513"/>
    </source>
</evidence>
<dbReference type="EMBL" id="PNBA02000022">
    <property type="protein sequence ID" value="KAG6385511.1"/>
    <property type="molecule type" value="Genomic_DNA"/>
</dbReference>
<dbReference type="PANTHER" id="PTHR27002:SF214">
    <property type="entry name" value="RECEPTOR-LIKE SERINE_THREONINE-PROTEIN KINASE"/>
    <property type="match status" value="1"/>
</dbReference>
<keyword evidence="5" id="KW-0808">Transferase</keyword>
<dbReference type="GO" id="GO:0005524">
    <property type="term" value="F:ATP binding"/>
    <property type="evidence" value="ECO:0007669"/>
    <property type="project" value="UniProtKB-UniRule"/>
</dbReference>
<dbReference type="Pfam" id="PF01453">
    <property type="entry name" value="B_lectin"/>
    <property type="match status" value="2"/>
</dbReference>
<protein>
    <recommendedName>
        <fullName evidence="2">non-specific serine/threonine protein kinase</fullName>
        <ecNumber evidence="2">2.7.11.1</ecNumber>
    </recommendedName>
</protein>
<dbReference type="PROSITE" id="PS00107">
    <property type="entry name" value="PROTEIN_KINASE_ATP"/>
    <property type="match status" value="1"/>
</dbReference>
<dbReference type="FunFam" id="1.10.510.10:FF:000060">
    <property type="entry name" value="G-type lectin S-receptor-like serine/threonine-protein kinase"/>
    <property type="match status" value="2"/>
</dbReference>
<dbReference type="SMART" id="SM00473">
    <property type="entry name" value="PAN_AP"/>
    <property type="match status" value="2"/>
</dbReference>
<evidence type="ECO:0000256" key="4">
    <source>
        <dbReference type="ARBA" id="ARBA00022527"/>
    </source>
</evidence>
<dbReference type="GO" id="GO:0005886">
    <property type="term" value="C:plasma membrane"/>
    <property type="evidence" value="ECO:0007669"/>
    <property type="project" value="UniProtKB-SubCell"/>
</dbReference>
<evidence type="ECO:0000256" key="14">
    <source>
        <dbReference type="PROSITE-ProRule" id="PRU10141"/>
    </source>
</evidence>
<dbReference type="CDD" id="cd01098">
    <property type="entry name" value="PAN_AP_plant"/>
    <property type="match status" value="2"/>
</dbReference>
<evidence type="ECO:0000256" key="9">
    <source>
        <dbReference type="ARBA" id="ARBA00022840"/>
    </source>
</evidence>
<name>A0A8X8YYM5_SALSN</name>
<keyword evidence="15" id="KW-0472">Membrane</keyword>
<dbReference type="FunFam" id="3.30.200.20:FF:000195">
    <property type="entry name" value="G-type lectin S-receptor-like serine/threonine-protein kinase"/>
    <property type="match status" value="1"/>
</dbReference>
<feature type="chain" id="PRO_5036494493" description="non-specific serine/threonine protein kinase" evidence="16">
    <location>
        <begin position="26"/>
        <end position="1368"/>
    </location>
</feature>
<dbReference type="SUPFAM" id="SSF56112">
    <property type="entry name" value="Protein kinase-like (PK-like)"/>
    <property type="match status" value="2"/>
</dbReference>
<dbReference type="InterPro" id="IPR036426">
    <property type="entry name" value="Bulb-type_lectin_dom_sf"/>
</dbReference>
<comment type="subcellular location">
    <subcellularLocation>
        <location evidence="1">Cell membrane</location>
        <topology evidence="1">Single-pass type I membrane protein</topology>
    </subcellularLocation>
</comment>
<dbReference type="SMART" id="SM00220">
    <property type="entry name" value="S_TKc"/>
    <property type="match status" value="1"/>
</dbReference>
<gene>
    <name evidence="20" type="ORF">SASPL_154347</name>
</gene>
<proteinExistence type="predicted"/>
<dbReference type="SMART" id="SM00108">
    <property type="entry name" value="B_lectin"/>
    <property type="match status" value="1"/>
</dbReference>
<keyword evidence="3" id="KW-1003">Cell membrane</keyword>
<evidence type="ECO:0000256" key="15">
    <source>
        <dbReference type="SAM" id="Phobius"/>
    </source>
</evidence>
<organism evidence="20">
    <name type="scientific">Salvia splendens</name>
    <name type="common">Scarlet sage</name>
    <dbReference type="NCBI Taxonomy" id="180675"/>
    <lineage>
        <taxon>Eukaryota</taxon>
        <taxon>Viridiplantae</taxon>
        <taxon>Streptophyta</taxon>
        <taxon>Embryophyta</taxon>
        <taxon>Tracheophyta</taxon>
        <taxon>Spermatophyta</taxon>
        <taxon>Magnoliopsida</taxon>
        <taxon>eudicotyledons</taxon>
        <taxon>Gunneridae</taxon>
        <taxon>Pentapetalae</taxon>
        <taxon>asterids</taxon>
        <taxon>lamiids</taxon>
        <taxon>Lamiales</taxon>
        <taxon>Lamiaceae</taxon>
        <taxon>Nepetoideae</taxon>
        <taxon>Mentheae</taxon>
        <taxon>Salviinae</taxon>
        <taxon>Salvia</taxon>
        <taxon>Salvia subgen. Calosphace</taxon>
        <taxon>core Calosphace</taxon>
    </lineage>
</organism>
<dbReference type="InterPro" id="IPR003609">
    <property type="entry name" value="Pan_app"/>
</dbReference>
<evidence type="ECO:0000259" key="18">
    <source>
        <dbReference type="PROSITE" id="PS50927"/>
    </source>
</evidence>
<feature type="domain" description="Protein kinase" evidence="17">
    <location>
        <begin position="495"/>
        <end position="780"/>
    </location>
</feature>
<dbReference type="InterPro" id="IPR000858">
    <property type="entry name" value="S_locus_glycoprot_dom"/>
</dbReference>
<feature type="transmembrane region" description="Helical" evidence="15">
    <location>
        <begin position="1091"/>
        <end position="1115"/>
    </location>
</feature>
<dbReference type="InterPro" id="IPR001480">
    <property type="entry name" value="Bulb-type_lectin_dom"/>
</dbReference>
<feature type="domain" description="Protein kinase" evidence="17">
    <location>
        <begin position="1088"/>
        <end position="1368"/>
    </location>
</feature>
<comment type="caution">
    <text evidence="20">The sequence shown here is derived from an EMBL/GenBank/DDBJ whole genome shotgun (WGS) entry which is preliminary data.</text>
</comment>
<evidence type="ECO:0000256" key="12">
    <source>
        <dbReference type="ARBA" id="ARBA00047899"/>
    </source>
</evidence>
<comment type="catalytic activity">
    <reaction evidence="13">
        <text>L-seryl-[protein] + ATP = O-phospho-L-seryl-[protein] + ADP + H(+)</text>
        <dbReference type="Rhea" id="RHEA:17989"/>
        <dbReference type="Rhea" id="RHEA-COMP:9863"/>
        <dbReference type="Rhea" id="RHEA-COMP:11604"/>
        <dbReference type="ChEBI" id="CHEBI:15378"/>
        <dbReference type="ChEBI" id="CHEBI:29999"/>
        <dbReference type="ChEBI" id="CHEBI:30616"/>
        <dbReference type="ChEBI" id="CHEBI:83421"/>
        <dbReference type="ChEBI" id="CHEBI:456216"/>
        <dbReference type="EC" id="2.7.11.1"/>
    </reaction>
</comment>
<dbReference type="PROSITE" id="PS50948">
    <property type="entry name" value="PAN"/>
    <property type="match status" value="2"/>
</dbReference>
<evidence type="ECO:0000256" key="3">
    <source>
        <dbReference type="ARBA" id="ARBA00022475"/>
    </source>
</evidence>
<evidence type="ECO:0000256" key="11">
    <source>
        <dbReference type="ARBA" id="ARBA00023180"/>
    </source>
</evidence>
<feature type="domain" description="Bulb-type lectin" evidence="18">
    <location>
        <begin position="26"/>
        <end position="146"/>
    </location>
</feature>
<dbReference type="Pfam" id="PF00954">
    <property type="entry name" value="S_locus_glycop"/>
    <property type="match status" value="1"/>
</dbReference>
<evidence type="ECO:0000259" key="19">
    <source>
        <dbReference type="PROSITE" id="PS50948"/>
    </source>
</evidence>
<dbReference type="Gene3D" id="3.30.200.20">
    <property type="entry name" value="Phosphorylase Kinase, domain 1"/>
    <property type="match status" value="1"/>
</dbReference>
<feature type="transmembrane region" description="Helical" evidence="15">
    <location>
        <begin position="438"/>
        <end position="460"/>
    </location>
</feature>
<feature type="signal peptide" evidence="16">
    <location>
        <begin position="1"/>
        <end position="25"/>
    </location>
</feature>
<dbReference type="EC" id="2.7.11.1" evidence="2"/>
<dbReference type="PROSITE" id="PS50927">
    <property type="entry name" value="BULB_LECTIN"/>
    <property type="match status" value="1"/>
</dbReference>
<evidence type="ECO:0000313" key="20">
    <source>
        <dbReference type="EMBL" id="KAG6385511.1"/>
    </source>
</evidence>
<keyword evidence="8" id="KW-0418">Kinase</keyword>
<dbReference type="InterPro" id="IPR011009">
    <property type="entry name" value="Kinase-like_dom_sf"/>
</dbReference>
<evidence type="ECO:0000256" key="5">
    <source>
        <dbReference type="ARBA" id="ARBA00022679"/>
    </source>
</evidence>
<dbReference type="Pfam" id="PF07714">
    <property type="entry name" value="PK_Tyr_Ser-Thr"/>
    <property type="match status" value="1"/>
</dbReference>
<evidence type="ECO:0000256" key="10">
    <source>
        <dbReference type="ARBA" id="ARBA00023157"/>
    </source>
</evidence>
<sequence>MENFIFTKIVCGLFLFIISSQLSDSADTLLPNQTVAMGETLVSQNQVFELQFLSIGKSRNTFLAIRYKTTPDVVVWVANRNNPITESQGVVFSVSSNGTLVISRNGSVIWFASPSRPASRPLVRLLDTGNLVVVDQEDTLWQGFDHPTDTLLPGMKLVDDLHSGVETNLTSWRSLDDPSSGEFVFRVKNLGLPQLVILNGEKTFYRSGTWNGLQFTSMPSSPSSIFQPNLNFSNQWLISITRPYDSSLFTRLRLDASGFVQRPTMSSRRDMWTNAYTYPPDKCEEYGYCGPHAVCSIGRVQRCQCLKGFEPVSPNDWDLQDWTGGCRRSEPLDCEGGDVFYEVKGVKYPDMIKFWLNMSMSLNECRDECLRNCNCTAYANAYVANGGSGCLVWLGDLLDIKQFTGADSNQNLFIRLPHSERGGGTTDEKEKRRRPIKVVMISVTCGVISAGFIVGVILLVTRRKRQPASDSKINSEDQELQLFKFPTLMAATNGFSRENLIGEGGFGLVYKGKLFTEEEIAVKRLSRTSQQGLKEFKNEVTLIAKLQHRNLVRLLGCCIEGEERLLVYEYLKNKSLDYFVFDQNQRKLLTWPKRFDIIMGIARGLLYLHQDSRLKIIHRDLKTSNILLDGDLNPKISDFGLARIFGEDQCIAKTKRVIGTYGYMAPEYAFDGKYSVKSDVFALGVILLEIVSGKKNRGFDHNYSLLGHAWLLWKEGNILDLMDECLSNTLIASQVKRCIHVGLLCVQKYAEDRPVMSSIVSMLGSESNGAILPDPKEPGFFGERSPSCRTVSSQETITITEGRSVIWSGNPSIVGSDPVLKLLDTGNLVVVDSKKQDYIWQSFDYPTDNWLPGIKLVDDSDGGVETYLRSWRTSEDPSPGEFVYRIENQGLPQLVVYRQTKKMFRTGSWNGLGFSGLLLLPNGSITSFSFRDERLISISRPHQETADVAGFAPKSQNDWDIQDWSGGCTRTNCPNGDDGSLEVKRVKYPDMLRTWLNTSMSLEECKAECLKNCSCTACANSYITNGGSGCVMWFGDLIDIREFPEADDYQNTYVCLPASELGKSFRNFFLVLPPNGEEETKEGKKSGAEKLVVIFVAAFGVVILALLGGGVLFIVRRRREASKSNDEDIELKIFKLETIVAATNNFSSENMVGEGGFGPVYKGSLSAEGEIAVKRFNEAPADQNRRKLVTWAMRFDIIMGIARGLLYLHQDSRLMIIHRDLKTSNILLDKDPKAKISDFGLARILGEEQTIARTRRVVGTYGYMAPEYAVYGKYSVKSDVFALGVILLEIVSGRKNRGYDQIDDHHSLSGHAWFLWREDRIRELMDELVFMQGNDEAIIPDPKEPGFFPEKSSSFDTSACTITDVEAR</sequence>
<evidence type="ECO:0000256" key="13">
    <source>
        <dbReference type="ARBA" id="ARBA00048679"/>
    </source>
</evidence>
<dbReference type="Gene3D" id="2.90.10.10">
    <property type="entry name" value="Bulb-type lectin domain"/>
    <property type="match status" value="2"/>
</dbReference>
<evidence type="ECO:0000256" key="1">
    <source>
        <dbReference type="ARBA" id="ARBA00004251"/>
    </source>
</evidence>
<evidence type="ECO:0000256" key="16">
    <source>
        <dbReference type="SAM" id="SignalP"/>
    </source>
</evidence>
<dbReference type="Pfam" id="PF00069">
    <property type="entry name" value="Pkinase"/>
    <property type="match status" value="1"/>
</dbReference>
<keyword evidence="4" id="KW-0723">Serine/threonine-protein kinase</keyword>
<dbReference type="GO" id="GO:0048544">
    <property type="term" value="P:recognition of pollen"/>
    <property type="evidence" value="ECO:0007669"/>
    <property type="project" value="InterPro"/>
</dbReference>
<dbReference type="CDD" id="cd00028">
    <property type="entry name" value="B_lectin"/>
    <property type="match status" value="1"/>
</dbReference>
<comment type="catalytic activity">
    <reaction evidence="12">
        <text>L-threonyl-[protein] + ATP = O-phospho-L-threonyl-[protein] + ADP + H(+)</text>
        <dbReference type="Rhea" id="RHEA:46608"/>
        <dbReference type="Rhea" id="RHEA-COMP:11060"/>
        <dbReference type="Rhea" id="RHEA-COMP:11605"/>
        <dbReference type="ChEBI" id="CHEBI:15378"/>
        <dbReference type="ChEBI" id="CHEBI:30013"/>
        <dbReference type="ChEBI" id="CHEBI:30616"/>
        <dbReference type="ChEBI" id="CHEBI:61977"/>
        <dbReference type="ChEBI" id="CHEBI:456216"/>
        <dbReference type="EC" id="2.7.11.1"/>
    </reaction>
</comment>
<evidence type="ECO:0000259" key="17">
    <source>
        <dbReference type="PROSITE" id="PS50011"/>
    </source>
</evidence>
<dbReference type="Gene3D" id="1.10.510.10">
    <property type="entry name" value="Transferase(Phosphotransferase) domain 1"/>
    <property type="match status" value="3"/>
</dbReference>
<keyword evidence="10" id="KW-1015">Disulfide bond</keyword>
<dbReference type="InterPro" id="IPR001245">
    <property type="entry name" value="Ser-Thr/Tyr_kinase_cat_dom"/>
</dbReference>
<keyword evidence="21" id="KW-1185">Reference proteome</keyword>
<feature type="domain" description="Apple" evidence="19">
    <location>
        <begin position="334"/>
        <end position="417"/>
    </location>
</feature>
<dbReference type="PROSITE" id="PS00108">
    <property type="entry name" value="PROTEIN_KINASE_ST"/>
    <property type="match status" value="2"/>
</dbReference>
<evidence type="ECO:0000256" key="8">
    <source>
        <dbReference type="ARBA" id="ARBA00022777"/>
    </source>
</evidence>
<evidence type="ECO:0000313" key="21">
    <source>
        <dbReference type="Proteomes" id="UP000298416"/>
    </source>
</evidence>
<dbReference type="InterPro" id="IPR000719">
    <property type="entry name" value="Prot_kinase_dom"/>
</dbReference>
<dbReference type="Proteomes" id="UP000298416">
    <property type="component" value="Unassembled WGS sequence"/>
</dbReference>
<dbReference type="SUPFAM" id="SSF51110">
    <property type="entry name" value="alpha-D-mannose-specific plant lectins"/>
    <property type="match status" value="2"/>
</dbReference>
<dbReference type="GO" id="GO:0004674">
    <property type="term" value="F:protein serine/threonine kinase activity"/>
    <property type="evidence" value="ECO:0007669"/>
    <property type="project" value="UniProtKB-KW"/>
</dbReference>
<keyword evidence="9 14" id="KW-0067">ATP-binding</keyword>
<keyword evidence="6 16" id="KW-0732">Signal</keyword>
<dbReference type="InterPro" id="IPR008271">
    <property type="entry name" value="Ser/Thr_kinase_AS"/>
</dbReference>
<reference evidence="20" key="1">
    <citation type="submission" date="2018-01" db="EMBL/GenBank/DDBJ databases">
        <authorList>
            <person name="Mao J.F."/>
        </authorList>
    </citation>
    <scope>NUCLEOTIDE SEQUENCE</scope>
    <source>
        <strain evidence="20">Huo1</strain>
        <tissue evidence="20">Leaf</tissue>
    </source>
</reference>
<evidence type="ECO:0000256" key="7">
    <source>
        <dbReference type="ARBA" id="ARBA00022741"/>
    </source>
</evidence>
<dbReference type="Pfam" id="PF08276">
    <property type="entry name" value="PAN_2"/>
    <property type="match status" value="2"/>
</dbReference>
<evidence type="ECO:0000256" key="6">
    <source>
        <dbReference type="ARBA" id="ARBA00022729"/>
    </source>
</evidence>
<keyword evidence="15" id="KW-0812">Transmembrane</keyword>